<comment type="subcellular location">
    <subcellularLocation>
        <location evidence="1">Membrane</location>
        <topology evidence="1">Multi-pass membrane protein</topology>
    </subcellularLocation>
</comment>
<feature type="region of interest" description="Disordered" evidence="5">
    <location>
        <begin position="149"/>
        <end position="220"/>
    </location>
</feature>
<dbReference type="GO" id="GO:0005783">
    <property type="term" value="C:endoplasmic reticulum"/>
    <property type="evidence" value="ECO:0007669"/>
    <property type="project" value="UniProtKB-ARBA"/>
</dbReference>
<feature type="non-terminal residue" evidence="8">
    <location>
        <position position="1"/>
    </location>
</feature>
<evidence type="ECO:0000256" key="4">
    <source>
        <dbReference type="ARBA" id="ARBA00023136"/>
    </source>
</evidence>
<sequence>SVLSVPEISQYVEGVMRCLRDNYNWLLVLRRYQPALFCALVSTVLSVTAVVGNLVPGAVLLYTILMLVLTGPGIVLHVIPESFFQRLARIRAALRGDPEAMDVSSESLDLAEFLPQDAASMENLAALDIPLLSEDPPEVEEEILLEQERAEKTARRRKNKSKQNHIPTSPEGVNMNNTMNSTFMRGLPEDFPSIEQDSNDDMEDADLDLPSLDPKGNTEPYDHVGEPAPSEIKFISSHFGESSEEDDDFIQGLTFEERNQVDSPRMGGSSSSQQLVNSLLPALQGTQASQDGLTQLMSSVIAANAGSIITALSQNMVSSVMGQQHHQQDEPDSQAHIPPREASRSVQRTEGSTGESYSQSASQSGSLEEEDFELISDDEFE</sequence>
<organism evidence="8 9">
    <name type="scientific">Meganyctiphanes norvegica</name>
    <name type="common">Northern krill</name>
    <name type="synonym">Thysanopoda norvegica</name>
    <dbReference type="NCBI Taxonomy" id="48144"/>
    <lineage>
        <taxon>Eukaryota</taxon>
        <taxon>Metazoa</taxon>
        <taxon>Ecdysozoa</taxon>
        <taxon>Arthropoda</taxon>
        <taxon>Crustacea</taxon>
        <taxon>Multicrustacea</taxon>
        <taxon>Malacostraca</taxon>
        <taxon>Eumalacostraca</taxon>
        <taxon>Eucarida</taxon>
        <taxon>Euphausiacea</taxon>
        <taxon>Euphausiidae</taxon>
        <taxon>Meganyctiphanes</taxon>
    </lineage>
</organism>
<evidence type="ECO:0000256" key="3">
    <source>
        <dbReference type="ARBA" id="ARBA00022989"/>
    </source>
</evidence>
<evidence type="ECO:0000313" key="8">
    <source>
        <dbReference type="EMBL" id="CAL4067951.1"/>
    </source>
</evidence>
<feature type="compositionally biased region" description="Acidic residues" evidence="5">
    <location>
        <begin position="367"/>
        <end position="381"/>
    </location>
</feature>
<dbReference type="InterPro" id="IPR052114">
    <property type="entry name" value="ER_autophagy_membrane_reg"/>
</dbReference>
<feature type="compositionally biased region" description="Basic residues" evidence="5">
    <location>
        <begin position="154"/>
        <end position="163"/>
    </location>
</feature>
<evidence type="ECO:0000256" key="5">
    <source>
        <dbReference type="SAM" id="MobiDB-lite"/>
    </source>
</evidence>
<keyword evidence="2 6" id="KW-0812">Transmembrane</keyword>
<gene>
    <name evidence="8" type="ORF">MNOR_LOCUS6833</name>
</gene>
<dbReference type="PANTHER" id="PTHR20952:SF4">
    <property type="entry name" value="RETICULOPHAGY REGULATOR 2"/>
    <property type="match status" value="1"/>
</dbReference>
<dbReference type="GO" id="GO:0016020">
    <property type="term" value="C:membrane"/>
    <property type="evidence" value="ECO:0007669"/>
    <property type="project" value="UniProtKB-SubCell"/>
</dbReference>
<dbReference type="PANTHER" id="PTHR20952">
    <property type="entry name" value="ADP-RIBOSYLATION-LIKE FACTOR 6-INTERACTING PROTEIN"/>
    <property type="match status" value="1"/>
</dbReference>
<dbReference type="Proteomes" id="UP001497623">
    <property type="component" value="Unassembled WGS sequence"/>
</dbReference>
<feature type="region of interest" description="Disordered" evidence="5">
    <location>
        <begin position="319"/>
        <end position="381"/>
    </location>
</feature>
<keyword evidence="3 6" id="KW-1133">Transmembrane helix</keyword>
<reference evidence="8 9" key="1">
    <citation type="submission" date="2024-05" db="EMBL/GenBank/DDBJ databases">
        <authorList>
            <person name="Wallberg A."/>
        </authorList>
    </citation>
    <scope>NUCLEOTIDE SEQUENCE [LARGE SCALE GENOMIC DNA]</scope>
</reference>
<feature type="transmembrane region" description="Helical" evidence="6">
    <location>
        <begin position="60"/>
        <end position="79"/>
    </location>
</feature>
<evidence type="ECO:0000256" key="2">
    <source>
        <dbReference type="ARBA" id="ARBA00022692"/>
    </source>
</evidence>
<evidence type="ECO:0000256" key="1">
    <source>
        <dbReference type="ARBA" id="ARBA00004141"/>
    </source>
</evidence>
<keyword evidence="9" id="KW-1185">Reference proteome</keyword>
<dbReference type="AlphaFoldDB" id="A0AAV2Q1W7"/>
<evidence type="ECO:0000313" key="9">
    <source>
        <dbReference type="Proteomes" id="UP001497623"/>
    </source>
</evidence>
<feature type="compositionally biased region" description="Acidic residues" evidence="5">
    <location>
        <begin position="197"/>
        <end position="207"/>
    </location>
</feature>
<name>A0AAV2Q1W7_MEGNR</name>
<dbReference type="EMBL" id="CAXKWB010002897">
    <property type="protein sequence ID" value="CAL4067951.1"/>
    <property type="molecule type" value="Genomic_DNA"/>
</dbReference>
<protein>
    <recommendedName>
        <fullName evidence="7">RETREG1-3/ARL6IP-like N-terminal reticulon-homology domain-containing protein</fullName>
    </recommendedName>
</protein>
<proteinExistence type="predicted"/>
<feature type="compositionally biased region" description="Polar residues" evidence="5">
    <location>
        <begin position="174"/>
        <end position="183"/>
    </location>
</feature>
<dbReference type="InterPro" id="IPR057282">
    <property type="entry name" value="RETREG1-3-like_RHD"/>
</dbReference>
<feature type="domain" description="RETREG1-3/ARL6IP-like N-terminal reticulon-homology" evidence="7">
    <location>
        <begin position="2"/>
        <end position="88"/>
    </location>
</feature>
<evidence type="ECO:0000259" key="7">
    <source>
        <dbReference type="Pfam" id="PF24456"/>
    </source>
</evidence>
<dbReference type="Pfam" id="PF24456">
    <property type="entry name" value="RHD_RETREG1-3"/>
    <property type="match status" value="1"/>
</dbReference>
<evidence type="ECO:0000256" key="6">
    <source>
        <dbReference type="SAM" id="Phobius"/>
    </source>
</evidence>
<keyword evidence="4 6" id="KW-0472">Membrane</keyword>
<feature type="compositionally biased region" description="Low complexity" evidence="5">
    <location>
        <begin position="351"/>
        <end position="366"/>
    </location>
</feature>
<comment type="caution">
    <text evidence="8">The sequence shown here is derived from an EMBL/GenBank/DDBJ whole genome shotgun (WGS) entry which is preliminary data.</text>
</comment>
<accession>A0AAV2Q1W7</accession>
<feature type="transmembrane region" description="Helical" evidence="6">
    <location>
        <begin position="35"/>
        <end position="54"/>
    </location>
</feature>